<feature type="compositionally biased region" description="Polar residues" evidence="2">
    <location>
        <begin position="117"/>
        <end position="135"/>
    </location>
</feature>
<evidence type="ECO:0000256" key="1">
    <source>
        <dbReference type="PROSITE-ProRule" id="PRU00325"/>
    </source>
</evidence>
<keyword evidence="1" id="KW-0863">Zinc-finger</keyword>
<proteinExistence type="predicted"/>
<feature type="region of interest" description="Disordered" evidence="2">
    <location>
        <begin position="113"/>
        <end position="146"/>
    </location>
</feature>
<sequence length="620" mass="69857">MLADNLWSTSIDDSKNQMNLHQIRQLAGDSVFKKGTDLLEQDRVQALHSENSHDRITVTSDVQGTRRYQVTLTFADGSLLHHRCTCPAADYQPICKHQVATCLEYLDSLQDDVSGPGDNQNNAADNTSAKNSANTAPRKPAKKDTELEQIQQWLQQQPSAALIERLSRLASQHPELRSELAIQAALALSPPTPAALNKHITKALPKRTGLWEYRKVAQYFDRALLQLQPVIDHIANLPAETALNWSAKALQRLGSVLEQIDDSGGFREALEYTLGKAISRDVARLDWPQECKLTWLLNQQLDNSDLFPSVAELELSDGEKQAFYQQVRAEFDRIDVASDYRQRTRHQRLHNLAGLLTSRPAPTLSPRERLAIDEKTATTAWECLRLAEGCLNLDDELSAEDFLLRARSLPHDEHNRNHFDDVQQRIDLASGKAVSVWQQRWQNFQQSPGYKDWKILNALVEDYSLQASVPADWQAQADACLRQALTQPANSKPSWRMRAVTDDMVNFYLATSQPEQALAWVKQQPVSMTAMINTLKQPANYQQASDTVIALAASALNDRVAITHNQAYAEAVEALQQLQQGWGSDGDDGFRQLVRELEATNRRKTNFVAGLKRHFSDYLK</sequence>
<keyword evidence="5" id="KW-1185">Reference proteome</keyword>
<dbReference type="Pfam" id="PF04434">
    <property type="entry name" value="SWIM"/>
    <property type="match status" value="1"/>
</dbReference>
<comment type="caution">
    <text evidence="4">The sequence shown here is derived from an EMBL/GenBank/DDBJ whole genome shotgun (WGS) entry which is preliminary data.</text>
</comment>
<dbReference type="PROSITE" id="PS50966">
    <property type="entry name" value="ZF_SWIM"/>
    <property type="match status" value="1"/>
</dbReference>
<dbReference type="EMBL" id="JBBKTX010000004">
    <property type="protein sequence ID" value="MFK4751576.1"/>
    <property type="molecule type" value="Genomic_DNA"/>
</dbReference>
<keyword evidence="1" id="KW-0479">Metal-binding</keyword>
<evidence type="ECO:0000313" key="4">
    <source>
        <dbReference type="EMBL" id="MFK4751576.1"/>
    </source>
</evidence>
<accession>A0ABW8NF52</accession>
<dbReference type="Proteomes" id="UP001620597">
    <property type="component" value="Unassembled WGS sequence"/>
</dbReference>
<evidence type="ECO:0000313" key="5">
    <source>
        <dbReference type="Proteomes" id="UP001620597"/>
    </source>
</evidence>
<dbReference type="InterPro" id="IPR007527">
    <property type="entry name" value="Znf_SWIM"/>
</dbReference>
<feature type="domain" description="SWIM-type" evidence="3">
    <location>
        <begin position="68"/>
        <end position="106"/>
    </location>
</feature>
<reference evidence="4 5" key="1">
    <citation type="submission" date="2024-03" db="EMBL/GenBank/DDBJ databases">
        <title>High-quality draft genome sequence of Oceanobacter sp. wDCs-4.</title>
        <authorList>
            <person name="Dong C."/>
        </authorList>
    </citation>
    <scope>NUCLEOTIDE SEQUENCE [LARGE SCALE GENOMIC DNA]</scope>
    <source>
        <strain evidence="5">wDCs-4</strain>
    </source>
</reference>
<gene>
    <name evidence="4" type="ORF">WG929_04045</name>
</gene>
<name>A0ABW8NF52_9GAMM</name>
<organism evidence="4 5">
    <name type="scientific">Oceanobacter antarcticus</name>
    <dbReference type="NCBI Taxonomy" id="3133425"/>
    <lineage>
        <taxon>Bacteria</taxon>
        <taxon>Pseudomonadati</taxon>
        <taxon>Pseudomonadota</taxon>
        <taxon>Gammaproteobacteria</taxon>
        <taxon>Oceanospirillales</taxon>
        <taxon>Oceanospirillaceae</taxon>
        <taxon>Oceanobacter</taxon>
    </lineage>
</organism>
<protein>
    <submittedName>
        <fullName evidence="4">SWIM zinc finger family protein</fullName>
    </submittedName>
</protein>
<evidence type="ECO:0000259" key="3">
    <source>
        <dbReference type="PROSITE" id="PS50966"/>
    </source>
</evidence>
<evidence type="ECO:0000256" key="2">
    <source>
        <dbReference type="SAM" id="MobiDB-lite"/>
    </source>
</evidence>
<keyword evidence="1" id="KW-0862">Zinc</keyword>